<name>A0AAD1T9G5_PELCU</name>
<sequence length="82" mass="9820">MSLLFLMPAQIPAQDKQLLIMMALAARNLIACHWKQQTCPTLQQLLHKTQQYLRHEMMITTTPRRRDVTHNNWQKWSKYITD</sequence>
<keyword evidence="2" id="KW-1185">Reference proteome</keyword>
<organism evidence="1 2">
    <name type="scientific">Pelobates cultripes</name>
    <name type="common">Western spadefoot toad</name>
    <dbReference type="NCBI Taxonomy" id="61616"/>
    <lineage>
        <taxon>Eukaryota</taxon>
        <taxon>Metazoa</taxon>
        <taxon>Chordata</taxon>
        <taxon>Craniata</taxon>
        <taxon>Vertebrata</taxon>
        <taxon>Euteleostomi</taxon>
        <taxon>Amphibia</taxon>
        <taxon>Batrachia</taxon>
        <taxon>Anura</taxon>
        <taxon>Pelobatoidea</taxon>
        <taxon>Pelobatidae</taxon>
        <taxon>Pelobates</taxon>
    </lineage>
</organism>
<accession>A0AAD1T9G5</accession>
<dbReference type="Proteomes" id="UP001295444">
    <property type="component" value="Chromosome 10"/>
</dbReference>
<evidence type="ECO:0000313" key="2">
    <source>
        <dbReference type="Proteomes" id="UP001295444"/>
    </source>
</evidence>
<evidence type="ECO:0000313" key="1">
    <source>
        <dbReference type="EMBL" id="CAH2319455.1"/>
    </source>
</evidence>
<protein>
    <submittedName>
        <fullName evidence="1">Uncharacterized protein</fullName>
    </submittedName>
</protein>
<proteinExistence type="predicted"/>
<feature type="non-terminal residue" evidence="1">
    <location>
        <position position="82"/>
    </location>
</feature>
<reference evidence="1" key="1">
    <citation type="submission" date="2022-03" db="EMBL/GenBank/DDBJ databases">
        <authorList>
            <person name="Alioto T."/>
            <person name="Alioto T."/>
            <person name="Gomez Garrido J."/>
        </authorList>
    </citation>
    <scope>NUCLEOTIDE SEQUENCE</scope>
</reference>
<dbReference type="AlphaFoldDB" id="A0AAD1T9G5"/>
<gene>
    <name evidence="1" type="ORF">PECUL_23A034177</name>
</gene>
<dbReference type="EMBL" id="OW240921">
    <property type="protein sequence ID" value="CAH2319455.1"/>
    <property type="molecule type" value="Genomic_DNA"/>
</dbReference>